<proteinExistence type="predicted"/>
<protein>
    <recommendedName>
        <fullName evidence="1">LYR motif-containing protein Cup1-like N-terminal domain-containing protein</fullName>
    </recommendedName>
</protein>
<dbReference type="Proteomes" id="UP000266861">
    <property type="component" value="Unassembled WGS sequence"/>
</dbReference>
<accession>A0A397G531</accession>
<feature type="domain" description="LYR motif-containing protein Cup1-like N-terminal" evidence="1">
    <location>
        <begin position="43"/>
        <end position="123"/>
    </location>
</feature>
<dbReference type="EMBL" id="PQFF01000554">
    <property type="protein sequence ID" value="RHZ45169.1"/>
    <property type="molecule type" value="Genomic_DNA"/>
</dbReference>
<gene>
    <name evidence="2" type="ORF">Glove_688g36</name>
</gene>
<keyword evidence="3" id="KW-1185">Reference proteome</keyword>
<dbReference type="InterPro" id="IPR046896">
    <property type="entry name" value="Cup1-like_N"/>
</dbReference>
<organism evidence="2 3">
    <name type="scientific">Diversispora epigaea</name>
    <dbReference type="NCBI Taxonomy" id="1348612"/>
    <lineage>
        <taxon>Eukaryota</taxon>
        <taxon>Fungi</taxon>
        <taxon>Fungi incertae sedis</taxon>
        <taxon>Mucoromycota</taxon>
        <taxon>Glomeromycotina</taxon>
        <taxon>Glomeromycetes</taxon>
        <taxon>Diversisporales</taxon>
        <taxon>Diversisporaceae</taxon>
        <taxon>Diversispora</taxon>
    </lineage>
</organism>
<name>A0A397G531_9GLOM</name>
<reference evidence="2 3" key="1">
    <citation type="submission" date="2018-08" db="EMBL/GenBank/DDBJ databases">
        <title>Genome and evolution of the arbuscular mycorrhizal fungus Diversispora epigaea (formerly Glomus versiforme) and its bacterial endosymbionts.</title>
        <authorList>
            <person name="Sun X."/>
            <person name="Fei Z."/>
            <person name="Harrison M."/>
        </authorList>
    </citation>
    <scope>NUCLEOTIDE SEQUENCE [LARGE SCALE GENOMIC DNA]</scope>
    <source>
        <strain evidence="2 3">IT104</strain>
    </source>
</reference>
<sequence>MLKNNNIIKNNNNNNSWILQRLRCRPRRPFWKLPQHRLPVLSLYKTLLKITELFPEAIHRKYLFYTIRDKFRYRRHETSVTNTTKFLEEAKECRNTLLNALKGDKVAFQHIDDLAWGRKGRLQAILTLLRTKKWKTKTKANRGILRIVSDTRSMESRKKDPHPAYKIPLDRRLYSPPRIQLRLKPPFRKVKKHPWRSGLVRHKVTTQLGYRFWRTRGWKQPVWISMMMKKRIAQHQKKLNRFRVLESHLEMIRVEESVMKKLDRNLSEDIEGFDDLIVKEMKESRKFHDRMIKLQSRSLIDNGDFDTDK</sequence>
<evidence type="ECO:0000313" key="2">
    <source>
        <dbReference type="EMBL" id="RHZ45169.1"/>
    </source>
</evidence>
<dbReference type="AlphaFoldDB" id="A0A397G531"/>
<evidence type="ECO:0000259" key="1">
    <source>
        <dbReference type="Pfam" id="PF20263"/>
    </source>
</evidence>
<comment type="caution">
    <text evidence="2">The sequence shown here is derived from an EMBL/GenBank/DDBJ whole genome shotgun (WGS) entry which is preliminary data.</text>
</comment>
<dbReference type="OrthoDB" id="2571149at2759"/>
<evidence type="ECO:0000313" key="3">
    <source>
        <dbReference type="Proteomes" id="UP000266861"/>
    </source>
</evidence>
<dbReference type="Pfam" id="PF20263">
    <property type="entry name" value="LYRM2-like"/>
    <property type="match status" value="1"/>
</dbReference>